<dbReference type="InterPro" id="IPR023214">
    <property type="entry name" value="HAD_sf"/>
</dbReference>
<dbReference type="Pfam" id="PF00702">
    <property type="entry name" value="Hydrolase"/>
    <property type="match status" value="1"/>
</dbReference>
<sequence>MLEQILANIRTLTSQGQKSLVVFDLDSTLFDVSPRLERILLDFASFPVNQRRFPEQVSLLKKIKVLRQDWGIVGALTRVGLDDKHPEFQAAVRDYWQKNFFSNHYLHFDDIYEGALDFVQEVDRLGAEIAYLTGRDVERMGPGSVEVLQNWQFPLHEKAQLVLKPHRSMDDAQFKTDYFIEADKKGYSKIFFFENEPVNLVHLQQFCPHVEMIFFDSTHAGKAQPPASLPSIMDFLLKPKGS</sequence>
<dbReference type="EMBL" id="LUKE01000001">
    <property type="protein sequence ID" value="KYG65997.1"/>
    <property type="molecule type" value="Genomic_DNA"/>
</dbReference>
<organism evidence="1 2">
    <name type="scientific">Bdellovibrio bacteriovorus</name>
    <dbReference type="NCBI Taxonomy" id="959"/>
    <lineage>
        <taxon>Bacteria</taxon>
        <taxon>Pseudomonadati</taxon>
        <taxon>Bdellovibrionota</taxon>
        <taxon>Bdellovibrionia</taxon>
        <taxon>Bdellovibrionales</taxon>
        <taxon>Pseudobdellovibrionaceae</taxon>
        <taxon>Bdellovibrio</taxon>
    </lineage>
</organism>
<dbReference type="InterPro" id="IPR036412">
    <property type="entry name" value="HAD-like_sf"/>
</dbReference>
<dbReference type="AlphaFoldDB" id="A0A150WNW1"/>
<dbReference type="Proteomes" id="UP000075320">
    <property type="component" value="Unassembled WGS sequence"/>
</dbReference>
<protein>
    <recommendedName>
        <fullName evidence="3">HAD family hydrolase</fullName>
    </recommendedName>
</protein>
<reference evidence="1 2" key="1">
    <citation type="submission" date="2016-03" db="EMBL/GenBank/DDBJ databases">
        <authorList>
            <person name="Ploux O."/>
        </authorList>
    </citation>
    <scope>NUCLEOTIDE SEQUENCE [LARGE SCALE GENOMIC DNA]</scope>
    <source>
        <strain evidence="1 2">R0</strain>
    </source>
</reference>
<accession>A0A150WNW1</accession>
<evidence type="ECO:0000313" key="1">
    <source>
        <dbReference type="EMBL" id="KYG65997.1"/>
    </source>
</evidence>
<name>A0A150WNW1_BDEBC</name>
<dbReference type="SUPFAM" id="SSF56784">
    <property type="entry name" value="HAD-like"/>
    <property type="match status" value="1"/>
</dbReference>
<comment type="caution">
    <text evidence="1">The sequence shown here is derived from an EMBL/GenBank/DDBJ whole genome shotgun (WGS) entry which is preliminary data.</text>
</comment>
<evidence type="ECO:0000313" key="2">
    <source>
        <dbReference type="Proteomes" id="UP000075320"/>
    </source>
</evidence>
<keyword evidence="2" id="KW-1185">Reference proteome</keyword>
<proteinExistence type="predicted"/>
<gene>
    <name evidence="1" type="ORF">AZI86_02710</name>
</gene>
<dbReference type="OrthoDB" id="5290481at2"/>
<dbReference type="Gene3D" id="3.40.50.1000">
    <property type="entry name" value="HAD superfamily/HAD-like"/>
    <property type="match status" value="1"/>
</dbReference>
<evidence type="ECO:0008006" key="3">
    <source>
        <dbReference type="Google" id="ProtNLM"/>
    </source>
</evidence>